<dbReference type="InterPro" id="IPR036047">
    <property type="entry name" value="F-box-like_dom_sf"/>
</dbReference>
<feature type="compositionally biased region" description="Polar residues" evidence="1">
    <location>
        <begin position="19"/>
        <end position="29"/>
    </location>
</feature>
<dbReference type="AlphaFoldDB" id="A0A835F5D2"/>
<reference evidence="4" key="1">
    <citation type="submission" date="2020-07" db="EMBL/GenBank/DDBJ databases">
        <title>Genome sequence and genetic diversity analysis of an under-domesticated orphan crop, white fonio (Digitaria exilis).</title>
        <authorList>
            <person name="Bennetzen J.L."/>
            <person name="Chen S."/>
            <person name="Ma X."/>
            <person name="Wang X."/>
            <person name="Yssel A.E.J."/>
            <person name="Chaluvadi S.R."/>
            <person name="Johnson M."/>
            <person name="Gangashetty P."/>
            <person name="Hamidou F."/>
            <person name="Sanogo M.D."/>
            <person name="Zwaenepoel A."/>
            <person name="Wallace J."/>
            <person name="Van De Peer Y."/>
            <person name="Van Deynze A."/>
        </authorList>
    </citation>
    <scope>NUCLEOTIDE SEQUENCE</scope>
    <source>
        <tissue evidence="4">Leaves</tissue>
    </source>
</reference>
<feature type="domain" description="F-box/LRR-repeat protein 15/At3g58940/PEG3-like LRR" evidence="3">
    <location>
        <begin position="169"/>
        <end position="362"/>
    </location>
</feature>
<dbReference type="PANTHER" id="PTHR32141">
    <property type="match status" value="1"/>
</dbReference>
<protein>
    <recommendedName>
        <fullName evidence="6">FBD domain-containing protein</fullName>
    </recommendedName>
</protein>
<evidence type="ECO:0000313" key="5">
    <source>
        <dbReference type="Proteomes" id="UP000636709"/>
    </source>
</evidence>
<evidence type="ECO:0000259" key="2">
    <source>
        <dbReference type="Pfam" id="PF08387"/>
    </source>
</evidence>
<organism evidence="4 5">
    <name type="scientific">Digitaria exilis</name>
    <dbReference type="NCBI Taxonomy" id="1010633"/>
    <lineage>
        <taxon>Eukaryota</taxon>
        <taxon>Viridiplantae</taxon>
        <taxon>Streptophyta</taxon>
        <taxon>Embryophyta</taxon>
        <taxon>Tracheophyta</taxon>
        <taxon>Spermatophyta</taxon>
        <taxon>Magnoliopsida</taxon>
        <taxon>Liliopsida</taxon>
        <taxon>Poales</taxon>
        <taxon>Poaceae</taxon>
        <taxon>PACMAD clade</taxon>
        <taxon>Panicoideae</taxon>
        <taxon>Panicodae</taxon>
        <taxon>Paniceae</taxon>
        <taxon>Anthephorinae</taxon>
        <taxon>Digitaria</taxon>
    </lineage>
</organism>
<comment type="caution">
    <text evidence="4">The sequence shown here is derived from an EMBL/GenBank/DDBJ whole genome shotgun (WGS) entry which is preliminary data.</text>
</comment>
<dbReference type="SUPFAM" id="SSF81383">
    <property type="entry name" value="F-box domain"/>
    <property type="match status" value="1"/>
</dbReference>
<dbReference type="Pfam" id="PF24758">
    <property type="entry name" value="LRR_At5g56370"/>
    <property type="match status" value="1"/>
</dbReference>
<dbReference type="Pfam" id="PF08387">
    <property type="entry name" value="FBD"/>
    <property type="match status" value="1"/>
</dbReference>
<dbReference type="Proteomes" id="UP000636709">
    <property type="component" value="Unassembled WGS sequence"/>
</dbReference>
<dbReference type="InterPro" id="IPR006566">
    <property type="entry name" value="FBD"/>
</dbReference>
<keyword evidence="5" id="KW-1185">Reference proteome</keyword>
<accession>A0A835F5D2</accession>
<evidence type="ECO:0000313" key="4">
    <source>
        <dbReference type="EMBL" id="KAF8728848.1"/>
    </source>
</evidence>
<gene>
    <name evidence="4" type="ORF">HU200_018135</name>
</gene>
<feature type="region of interest" description="Disordered" evidence="1">
    <location>
        <begin position="1"/>
        <end position="73"/>
    </location>
</feature>
<feature type="domain" description="FBD" evidence="2">
    <location>
        <begin position="381"/>
        <end position="417"/>
    </location>
</feature>
<sequence length="480" mass="53149">MEAAAPSAKKRRSAALDTGKSTTPATAETSDPEATRAKKTSSPSSQEPPPPAPPGAGEEGEEEANGGGVDRISALPDAMLGDIVTLLPTKDGARTQALAHRWRHAWRAAPLNLDFHRLPDDDDIDDGDGDDDDDEALAGAVSRILSSHHGPGRVFCVPARHLGDRAAAVDAWLRSPALDNLQDIELCYPRRRPPLDHPPPLPATTFRFSATLRSATFGQCQISDDVQGIRCFPHLRQLALVQARVSEGSLQSMISRSSCPALECLFLDSSHGFRRVQINSTTLRSIYVRTDYYGPDLRFLELVVEDAPCLEKLLCAERVGFNVSVMAAAPKLQILGSLSNWLSCWSSPRHVFGSTVFEGSISKKGDTNLWRQKHRRLIRGFDIHLKTLVLERYQGIKSHVRFASFFLLNAKELEVMRLEVEEKNCNEEFFAEQRLKLEVEGWAPGDDARVDFALNRCKCRIIHIDHVRDLAIADPFECTC</sequence>
<dbReference type="EMBL" id="JACEFO010001626">
    <property type="protein sequence ID" value="KAF8728848.1"/>
    <property type="molecule type" value="Genomic_DNA"/>
</dbReference>
<dbReference type="PANTHER" id="PTHR32141:SF123">
    <property type="entry name" value="F-BOX DOMAIN-CONTAINING PROTEIN"/>
    <property type="match status" value="1"/>
</dbReference>
<evidence type="ECO:0000256" key="1">
    <source>
        <dbReference type="SAM" id="MobiDB-lite"/>
    </source>
</evidence>
<dbReference type="OrthoDB" id="1939276at2759"/>
<evidence type="ECO:0008006" key="6">
    <source>
        <dbReference type="Google" id="ProtNLM"/>
    </source>
</evidence>
<dbReference type="InterPro" id="IPR055302">
    <property type="entry name" value="F-box_dom-containing"/>
</dbReference>
<name>A0A835F5D2_9POAL</name>
<proteinExistence type="predicted"/>
<dbReference type="InterPro" id="IPR055411">
    <property type="entry name" value="LRR_FXL15/At3g58940/PEG3-like"/>
</dbReference>
<evidence type="ECO:0000259" key="3">
    <source>
        <dbReference type="Pfam" id="PF24758"/>
    </source>
</evidence>